<dbReference type="OrthoDB" id="2555at10239"/>
<evidence type="ECO:0000256" key="1">
    <source>
        <dbReference type="ARBA" id="ARBA00009121"/>
    </source>
</evidence>
<dbReference type="CDD" id="cd02848">
    <property type="entry name" value="E_set_Chitinase_N"/>
    <property type="match status" value="1"/>
</dbReference>
<proteinExistence type="inferred from homology"/>
<dbReference type="SMART" id="SM00636">
    <property type="entry name" value="Glyco_18"/>
    <property type="match status" value="1"/>
</dbReference>
<dbReference type="GO" id="GO:0005975">
    <property type="term" value="P:carbohydrate metabolic process"/>
    <property type="evidence" value="ECO:0007669"/>
    <property type="project" value="InterPro"/>
</dbReference>
<dbReference type="InterPro" id="IPR013783">
    <property type="entry name" value="Ig-like_fold"/>
</dbReference>
<dbReference type="GO" id="GO:0004568">
    <property type="term" value="F:chitinase activity"/>
    <property type="evidence" value="ECO:0007669"/>
    <property type="project" value="InterPro"/>
</dbReference>
<feature type="domain" description="GH18" evidence="6">
    <location>
        <begin position="154"/>
        <end position="555"/>
    </location>
</feature>
<dbReference type="Pfam" id="PF08329">
    <property type="entry name" value="ChitinaseA_N"/>
    <property type="match status" value="1"/>
</dbReference>
<dbReference type="InterPro" id="IPR029070">
    <property type="entry name" value="Chitinase_insertion_sf"/>
</dbReference>
<reference evidence="7" key="2">
    <citation type="journal article" date="2011" name="Virus Genes">
        <title>Molecular characterization and genetic organization of the BamHI-C fragment of Clostera anachoreta granulovirus.</title>
        <authorList>
            <person name="Liang Z."/>
            <person name="Zhang X."/>
            <person name="Chen X."/>
        </authorList>
    </citation>
    <scope>NUCLEOTIDE SEQUENCE</scope>
    <source>
        <strain evidence="7">Hubei</strain>
    </source>
</reference>
<dbReference type="PROSITE" id="PS51910">
    <property type="entry name" value="GH18_2"/>
    <property type="match status" value="1"/>
</dbReference>
<keyword evidence="3" id="KW-0624">Polysaccharide degradation</keyword>
<dbReference type="PANTHER" id="PTHR11177:SF317">
    <property type="entry name" value="CHITINASE 12-RELATED"/>
    <property type="match status" value="1"/>
</dbReference>
<dbReference type="GO" id="GO:0006032">
    <property type="term" value="P:chitin catabolic process"/>
    <property type="evidence" value="ECO:0007669"/>
    <property type="project" value="UniProtKB-KW"/>
</dbReference>
<dbReference type="InterPro" id="IPR050314">
    <property type="entry name" value="Glycosyl_Hydrlase_18"/>
</dbReference>
<reference evidence="8 9" key="1">
    <citation type="journal article" date="2011" name="Arch. Virol.">
        <title>Genomic sequencing and analysis of Clostera anachoreta granulovirus.</title>
        <authorList>
            <person name="Liang Z."/>
            <person name="Zhang X."/>
            <person name="Yin X."/>
            <person name="Cao S."/>
            <person name="Xu F."/>
        </authorList>
    </citation>
    <scope>NUCLEOTIDE SEQUENCE [LARGE SCALE GENOMIC DNA]</scope>
    <source>
        <strain evidence="8">ClanGV-HBHN</strain>
    </source>
</reference>
<keyword evidence="2 5" id="KW-0378">Hydrolase</keyword>
<sequence>MRLSILILTCGLWVCCNSLPGVPQIRWGTHKYSLIELNEQATSYNSLVLANRAIVEVSLEWDVWSGGFGSSAHLLFDGLVVKDGSVQELSSRRLVHEVDHGGRFAASVRLCDADGCRDSAPVTVVISDTDGSHLSRIPYTWTENNVPFRRTTDRVVGAYFVEWGVYGRQFPIDKVPIPNLTHLLYGFIPICGGNGINDALKQIPNSFEALQKSCAGRDDFKVSIHDIWAALQKPQKGVEAYNEAYKGNFGQLMAIKRHNPSLTVLPSIGGWTLSDPFYFMNDDSKRKVFVTSVREFLETWKFFDGVDIDWEFPGGKGANPVLGNAEVDRNTYTLLLRELRVMLDELGEKRGKRLQLTSAIGAGHDKIDVVDYASAQRYLDHIFVMTYDYKGAWSLTDLGHQTPLYAPSWNPGETYTTDFSIKRLLNQSVESKKLIVGVAMYGRGWSGVHDQVNNNVFTGVATDKIAGTWENGVVDYRNIAGSVDYKFEYDFVADASFAYRDGKVGVDVVSYDDHRSIEAKAKYVLQNSLGGLFAWEIDADNGDLLNAMNRGLGNEAEVMLKSSIEYRRYLCPLRAALICALNAMCDAT</sequence>
<dbReference type="Gene3D" id="3.20.20.80">
    <property type="entry name" value="Glycosidases"/>
    <property type="match status" value="1"/>
</dbReference>
<dbReference type="SUPFAM" id="SSF51445">
    <property type="entry name" value="(Trans)glycosidases"/>
    <property type="match status" value="1"/>
</dbReference>
<organism evidence="7">
    <name type="scientific">Clostera anachoreta granulovirus</name>
    <dbReference type="NCBI Taxonomy" id="283675"/>
    <lineage>
        <taxon>Viruses</taxon>
        <taxon>Viruses incertae sedis</taxon>
        <taxon>Naldaviricetes</taxon>
        <taxon>Lefavirales</taxon>
        <taxon>Baculoviridae</taxon>
        <taxon>Betabaculovirus</taxon>
        <taxon>Betabaculovirus clanachoretae</taxon>
    </lineage>
</organism>
<dbReference type="InterPro" id="IPR001223">
    <property type="entry name" value="Glyco_hydro18_cat"/>
</dbReference>
<dbReference type="InterPro" id="IPR013540">
    <property type="entry name" value="ChitinaseA_N"/>
</dbReference>
<evidence type="ECO:0000256" key="5">
    <source>
        <dbReference type="RuleBase" id="RU000489"/>
    </source>
</evidence>
<evidence type="ECO:0000313" key="7">
    <source>
        <dbReference type="EMBL" id="ADU24591.1"/>
    </source>
</evidence>
<keyword evidence="3" id="KW-0119">Carbohydrate metabolism</keyword>
<evidence type="ECO:0000256" key="4">
    <source>
        <dbReference type="ARBA" id="ARBA00023295"/>
    </source>
</evidence>
<protein>
    <submittedName>
        <fullName evidence="7">Chitinase</fullName>
    </submittedName>
</protein>
<comment type="similarity">
    <text evidence="1">Belongs to the glycosyl hydrolase 18 family. Chitinase class II subfamily.</text>
</comment>
<dbReference type="CDD" id="cd06548">
    <property type="entry name" value="GH18_chitinase"/>
    <property type="match status" value="1"/>
</dbReference>
<accession>E7CU94</accession>
<evidence type="ECO:0000313" key="9">
    <source>
        <dbReference type="Proteomes" id="UP000203549"/>
    </source>
</evidence>
<dbReference type="Gene3D" id="3.10.50.10">
    <property type="match status" value="1"/>
</dbReference>
<evidence type="ECO:0000256" key="3">
    <source>
        <dbReference type="ARBA" id="ARBA00023024"/>
    </source>
</evidence>
<dbReference type="InterPro" id="IPR017853">
    <property type="entry name" value="GH"/>
</dbReference>
<dbReference type="SUPFAM" id="SSF54556">
    <property type="entry name" value="Chitinase insertion domain"/>
    <property type="match status" value="1"/>
</dbReference>
<dbReference type="Proteomes" id="UP000203549">
    <property type="component" value="Segment"/>
</dbReference>
<keyword evidence="9" id="KW-1185">Reference proteome</keyword>
<dbReference type="Gene3D" id="2.60.40.10">
    <property type="entry name" value="Immunoglobulins"/>
    <property type="match status" value="1"/>
</dbReference>
<dbReference type="PANTHER" id="PTHR11177">
    <property type="entry name" value="CHITINASE"/>
    <property type="match status" value="1"/>
</dbReference>
<dbReference type="InterPro" id="IPR014756">
    <property type="entry name" value="Ig_E-set"/>
</dbReference>
<dbReference type="EMBL" id="HM627385">
    <property type="protein sequence ID" value="ADU24591.1"/>
    <property type="molecule type" value="Genomic_DNA"/>
</dbReference>
<dbReference type="PROSITE" id="PS01095">
    <property type="entry name" value="GH18_1"/>
    <property type="match status" value="1"/>
</dbReference>
<keyword evidence="3" id="KW-0146">Chitin degradation</keyword>
<evidence type="ECO:0000259" key="6">
    <source>
        <dbReference type="PROSITE" id="PS51910"/>
    </source>
</evidence>
<dbReference type="InterPro" id="IPR011583">
    <property type="entry name" value="Chitinase_II/V-like_cat"/>
</dbReference>
<dbReference type="Pfam" id="PF00704">
    <property type="entry name" value="Glyco_hydro_18"/>
    <property type="match status" value="1"/>
</dbReference>
<dbReference type="RefSeq" id="YP_004376217.1">
    <property type="nucleotide sequence ID" value="NC_015398.1"/>
</dbReference>
<dbReference type="InterPro" id="IPR001579">
    <property type="entry name" value="Glyco_hydro_18_chit_AS"/>
</dbReference>
<dbReference type="KEGG" id="vg:10722890"/>
<dbReference type="GO" id="GO:0008061">
    <property type="term" value="F:chitin binding"/>
    <property type="evidence" value="ECO:0007669"/>
    <property type="project" value="InterPro"/>
</dbReference>
<evidence type="ECO:0000256" key="2">
    <source>
        <dbReference type="ARBA" id="ARBA00022801"/>
    </source>
</evidence>
<name>E7CU94_9BBAC</name>
<evidence type="ECO:0000313" key="8">
    <source>
        <dbReference type="EMBL" id="AEB00297.1"/>
    </source>
</evidence>
<keyword evidence="4 5" id="KW-0326">Glycosidase</keyword>
<dbReference type="GeneID" id="10722890"/>
<dbReference type="SUPFAM" id="SSF81296">
    <property type="entry name" value="E set domains"/>
    <property type="match status" value="1"/>
</dbReference>
<dbReference type="EMBL" id="HQ116624">
    <property type="protein sequence ID" value="AEB00297.1"/>
    <property type="molecule type" value="Genomic_DNA"/>
</dbReference>